<accession>A0AAV8YPI7</accession>
<dbReference type="EMBL" id="JAPWTK010000058">
    <property type="protein sequence ID" value="KAJ8953258.1"/>
    <property type="molecule type" value="Genomic_DNA"/>
</dbReference>
<keyword evidence="2" id="KW-0472">Membrane</keyword>
<dbReference type="AlphaFoldDB" id="A0AAV8YPI7"/>
<gene>
    <name evidence="3" type="ORF">NQ318_015840</name>
</gene>
<evidence type="ECO:0000313" key="3">
    <source>
        <dbReference type="EMBL" id="KAJ8953258.1"/>
    </source>
</evidence>
<reference evidence="3" key="1">
    <citation type="journal article" date="2023" name="Insect Mol. Biol.">
        <title>Genome sequencing provides insights into the evolution of gene families encoding plant cell wall-degrading enzymes in longhorned beetles.</title>
        <authorList>
            <person name="Shin N.R."/>
            <person name="Okamura Y."/>
            <person name="Kirsch R."/>
            <person name="Pauchet Y."/>
        </authorList>
    </citation>
    <scope>NUCLEOTIDE SEQUENCE</scope>
    <source>
        <strain evidence="3">AMC_N1</strain>
    </source>
</reference>
<feature type="compositionally biased region" description="Polar residues" evidence="1">
    <location>
        <begin position="131"/>
        <end position="142"/>
    </location>
</feature>
<dbReference type="Proteomes" id="UP001162162">
    <property type="component" value="Unassembled WGS sequence"/>
</dbReference>
<name>A0AAV8YPI7_9CUCU</name>
<sequence length="142" mass="15989">MLQDGLTCVQDENFTTTTPYTVTFSDITTEQIDYIPESTTNKSYPTNTVSESSDNGMVAGITIVISLILMTVVGLVMYSLYRHLMHRNMTSMNFDNPVYRKTTEDQFSLEKNQFQPPTRPYLSTVGEEAQQPLTSANINDPV</sequence>
<evidence type="ECO:0000313" key="4">
    <source>
        <dbReference type="Proteomes" id="UP001162162"/>
    </source>
</evidence>
<keyword evidence="4" id="KW-1185">Reference proteome</keyword>
<keyword evidence="2" id="KW-0812">Transmembrane</keyword>
<evidence type="ECO:0000256" key="2">
    <source>
        <dbReference type="SAM" id="Phobius"/>
    </source>
</evidence>
<keyword evidence="2" id="KW-1133">Transmembrane helix</keyword>
<feature type="transmembrane region" description="Helical" evidence="2">
    <location>
        <begin position="57"/>
        <end position="81"/>
    </location>
</feature>
<feature type="region of interest" description="Disordered" evidence="1">
    <location>
        <begin position="113"/>
        <end position="142"/>
    </location>
</feature>
<comment type="caution">
    <text evidence="3">The sequence shown here is derived from an EMBL/GenBank/DDBJ whole genome shotgun (WGS) entry which is preliminary data.</text>
</comment>
<proteinExistence type="predicted"/>
<protein>
    <submittedName>
        <fullName evidence="3">Uncharacterized protein</fullName>
    </submittedName>
</protein>
<evidence type="ECO:0000256" key="1">
    <source>
        <dbReference type="SAM" id="MobiDB-lite"/>
    </source>
</evidence>
<organism evidence="3 4">
    <name type="scientific">Aromia moschata</name>
    <dbReference type="NCBI Taxonomy" id="1265417"/>
    <lineage>
        <taxon>Eukaryota</taxon>
        <taxon>Metazoa</taxon>
        <taxon>Ecdysozoa</taxon>
        <taxon>Arthropoda</taxon>
        <taxon>Hexapoda</taxon>
        <taxon>Insecta</taxon>
        <taxon>Pterygota</taxon>
        <taxon>Neoptera</taxon>
        <taxon>Endopterygota</taxon>
        <taxon>Coleoptera</taxon>
        <taxon>Polyphaga</taxon>
        <taxon>Cucujiformia</taxon>
        <taxon>Chrysomeloidea</taxon>
        <taxon>Cerambycidae</taxon>
        <taxon>Cerambycinae</taxon>
        <taxon>Callichromatini</taxon>
        <taxon>Aromia</taxon>
    </lineage>
</organism>